<evidence type="ECO:0000313" key="3">
    <source>
        <dbReference type="Proteomes" id="UP001049176"/>
    </source>
</evidence>
<protein>
    <submittedName>
        <fullName evidence="2">Uncharacterized protein</fullName>
    </submittedName>
</protein>
<proteinExistence type="predicted"/>
<name>A0A9P7V472_9AGAR</name>
<gene>
    <name evidence="2" type="ORF">E1B28_001727</name>
</gene>
<dbReference type="EMBL" id="CM032181">
    <property type="protein sequence ID" value="KAG7099934.1"/>
    <property type="molecule type" value="Genomic_DNA"/>
</dbReference>
<feature type="region of interest" description="Disordered" evidence="1">
    <location>
        <begin position="1"/>
        <end position="105"/>
    </location>
</feature>
<keyword evidence="3" id="KW-1185">Reference proteome</keyword>
<accession>A0A9P7V472</accession>
<evidence type="ECO:0000313" key="2">
    <source>
        <dbReference type="EMBL" id="KAG7099934.1"/>
    </source>
</evidence>
<dbReference type="GeneID" id="66070803"/>
<dbReference type="AlphaFoldDB" id="A0A9P7V472"/>
<comment type="caution">
    <text evidence="2">The sequence shown here is derived from an EMBL/GenBank/DDBJ whole genome shotgun (WGS) entry which is preliminary data.</text>
</comment>
<dbReference type="KEGG" id="more:E1B28_001727"/>
<dbReference type="Proteomes" id="UP001049176">
    <property type="component" value="Chromosome 1"/>
</dbReference>
<dbReference type="OrthoDB" id="3003433at2759"/>
<feature type="compositionally biased region" description="Polar residues" evidence="1">
    <location>
        <begin position="7"/>
        <end position="18"/>
    </location>
</feature>
<sequence>MGKNPVITVQDSSSPTSSKKIKRTASDGSRKKEKPEVDAKAGNTAGRSEGKNDGKNKASSLAVPGAKQPDVESKKVRSRSVTPDPPSKKVKKPSPTPATTIDKSKTGTYTDLEPVVKIPWDDTFCLGHGVNALTGESTASCALTWNDKSFKFAERRIARSKTSIDVIHWNDLKNLVDGYELEAGVGTGTINVALHPALEFRAKLASVLTNSSSAKTVLVQYHAYGGFETQFLPRDVALRPDLHGISTNEFRERYGDYYIAGHQDGFSCRAVIVCRIKESATSDSQEAIAKAHIEKILSVGISASDSKTESQECTLLHAVIDSRGCSPEVNSLASINDMNSIADTLKSLTQSMRNPLGTKFTALLHHYSTLDHNILPRRIDGIQDSVFAKAREMREYYAHLQAFLIHPALRNFKGTRDNINRILKTFELARRDLLLRQPKSKTYPDYESMYKEFKGLIERSSTLDSRYEFIRGVKNMDCSIRTFVPMGSNRIYRWECGKTGGKVTDNVCGFQVVGFEPGHKAYEITWSASVTALSKRQMLLKKLGGSGDAQYMEFRVLPTTEVAKPPVIRKAKGHGIFGVPYNNRSGDSDDGDDFLFRMVGGPVFVLGWTLSCEWEGSRDDKPVIKVQGENNFILSDHLGIRLDTSRPARWTCQITFVFQCSFNFPDLNLQSGGGDGLMAEANRLLPSPPNKITKYRPPMGELGH</sequence>
<organism evidence="2 3">
    <name type="scientific">Marasmius oreades</name>
    <name type="common">fairy-ring Marasmius</name>
    <dbReference type="NCBI Taxonomy" id="181124"/>
    <lineage>
        <taxon>Eukaryota</taxon>
        <taxon>Fungi</taxon>
        <taxon>Dikarya</taxon>
        <taxon>Basidiomycota</taxon>
        <taxon>Agaricomycotina</taxon>
        <taxon>Agaricomycetes</taxon>
        <taxon>Agaricomycetidae</taxon>
        <taxon>Agaricales</taxon>
        <taxon>Marasmiineae</taxon>
        <taxon>Marasmiaceae</taxon>
        <taxon>Marasmius</taxon>
    </lineage>
</organism>
<evidence type="ECO:0000256" key="1">
    <source>
        <dbReference type="SAM" id="MobiDB-lite"/>
    </source>
</evidence>
<reference evidence="2" key="1">
    <citation type="journal article" date="2021" name="Genome Biol. Evol.">
        <title>The assembled and annotated genome of the fairy-ring fungus Marasmius oreades.</title>
        <authorList>
            <person name="Hiltunen M."/>
            <person name="Ament-Velasquez S.L."/>
            <person name="Johannesson H."/>
        </authorList>
    </citation>
    <scope>NUCLEOTIDE SEQUENCE</scope>
    <source>
        <strain evidence="2">03SP1</strain>
    </source>
</reference>
<dbReference type="RefSeq" id="XP_043016404.1">
    <property type="nucleotide sequence ID" value="XM_043147690.1"/>
</dbReference>
<feature type="compositionally biased region" description="Basic and acidic residues" evidence="1">
    <location>
        <begin position="24"/>
        <end position="39"/>
    </location>
</feature>